<name>A0A6I9Y7X6_9SAUR</name>
<dbReference type="PANTHER" id="PTHR24061">
    <property type="entry name" value="CALCIUM-SENSING RECEPTOR-RELATED"/>
    <property type="match status" value="1"/>
</dbReference>
<organism evidence="12 13">
    <name type="scientific">Thamnophis sirtalis</name>
    <dbReference type="NCBI Taxonomy" id="35019"/>
    <lineage>
        <taxon>Eukaryota</taxon>
        <taxon>Metazoa</taxon>
        <taxon>Chordata</taxon>
        <taxon>Craniata</taxon>
        <taxon>Vertebrata</taxon>
        <taxon>Euteleostomi</taxon>
        <taxon>Lepidosauria</taxon>
        <taxon>Squamata</taxon>
        <taxon>Bifurcata</taxon>
        <taxon>Unidentata</taxon>
        <taxon>Episquamata</taxon>
        <taxon>Toxicofera</taxon>
        <taxon>Serpentes</taxon>
        <taxon>Colubroidea</taxon>
        <taxon>Colubridae</taxon>
        <taxon>Natricinae</taxon>
        <taxon>Thamnophis</taxon>
    </lineage>
</organism>
<dbReference type="Proteomes" id="UP000504617">
    <property type="component" value="Unplaced"/>
</dbReference>
<dbReference type="PRINTS" id="PR00248">
    <property type="entry name" value="GPCRMGR"/>
</dbReference>
<dbReference type="PANTHER" id="PTHR24061:SF599">
    <property type="entry name" value="G-PROTEIN COUPLED RECEPTORS FAMILY 3 PROFILE DOMAIN-CONTAINING PROTEIN"/>
    <property type="match status" value="1"/>
</dbReference>
<evidence type="ECO:0000256" key="10">
    <source>
        <dbReference type="SAM" id="Phobius"/>
    </source>
</evidence>
<evidence type="ECO:0000256" key="2">
    <source>
        <dbReference type="ARBA" id="ARBA00022475"/>
    </source>
</evidence>
<dbReference type="RefSeq" id="XP_013915940.1">
    <property type="nucleotide sequence ID" value="XM_014060465.1"/>
</dbReference>
<dbReference type="AlphaFoldDB" id="A0A6I9Y7X6"/>
<dbReference type="Pfam" id="PF01094">
    <property type="entry name" value="ANF_receptor"/>
    <property type="match status" value="3"/>
</dbReference>
<dbReference type="CDD" id="cd15283">
    <property type="entry name" value="7tmC_V2R_pheromone"/>
    <property type="match status" value="1"/>
</dbReference>
<dbReference type="FunFam" id="3.40.50.2300:FF:000024">
    <property type="entry name" value="Vomeronasal 2, receptor 73"/>
    <property type="match status" value="2"/>
</dbReference>
<dbReference type="Gene3D" id="2.10.50.30">
    <property type="entry name" value="GPCR, family 3, nine cysteines domain"/>
    <property type="match status" value="2"/>
</dbReference>
<dbReference type="PROSITE" id="PS50259">
    <property type="entry name" value="G_PROTEIN_RECEP_F3_4"/>
    <property type="match status" value="1"/>
</dbReference>
<keyword evidence="5" id="KW-0297">G-protein coupled receptor</keyword>
<protein>
    <submittedName>
        <fullName evidence="13">Vomeronasal type-2 receptor 116-like</fullName>
    </submittedName>
</protein>
<dbReference type="SUPFAM" id="SSF53822">
    <property type="entry name" value="Periplasmic binding protein-like I"/>
    <property type="match status" value="4"/>
</dbReference>
<dbReference type="PROSITE" id="PS00981">
    <property type="entry name" value="G_PROTEIN_RECEP_F3_3"/>
    <property type="match status" value="1"/>
</dbReference>
<feature type="domain" description="G-protein coupled receptors family 3 profile" evidence="11">
    <location>
        <begin position="528"/>
        <end position="786"/>
    </location>
</feature>
<comment type="subcellular location">
    <subcellularLocation>
        <location evidence="1">Cell membrane</location>
        <topology evidence="1">Multi-pass membrane protein</topology>
    </subcellularLocation>
</comment>
<evidence type="ECO:0000256" key="6">
    <source>
        <dbReference type="ARBA" id="ARBA00023136"/>
    </source>
</evidence>
<feature type="transmembrane region" description="Helical" evidence="10">
    <location>
        <begin position="687"/>
        <end position="710"/>
    </location>
</feature>
<feature type="transmembrane region" description="Helical" evidence="10">
    <location>
        <begin position="722"/>
        <end position="742"/>
    </location>
</feature>
<dbReference type="OrthoDB" id="9639017at2759"/>
<evidence type="ECO:0000256" key="8">
    <source>
        <dbReference type="ARBA" id="ARBA00023180"/>
    </source>
</evidence>
<dbReference type="InterPro" id="IPR000068">
    <property type="entry name" value="GPCR_3_Ca_sens_rcpt-rel"/>
</dbReference>
<dbReference type="InterPro" id="IPR028082">
    <property type="entry name" value="Peripla_BP_I"/>
</dbReference>
<evidence type="ECO:0000256" key="4">
    <source>
        <dbReference type="ARBA" id="ARBA00022989"/>
    </source>
</evidence>
<keyword evidence="8" id="KW-0325">Glycoprotein</keyword>
<evidence type="ECO:0000256" key="9">
    <source>
        <dbReference type="ARBA" id="ARBA00023224"/>
    </source>
</evidence>
<dbReference type="InterPro" id="IPR017979">
    <property type="entry name" value="GPCR_3_CS"/>
</dbReference>
<evidence type="ECO:0000256" key="1">
    <source>
        <dbReference type="ARBA" id="ARBA00004651"/>
    </source>
</evidence>
<accession>A0A6I9Y7X6</accession>
<proteinExistence type="predicted"/>
<dbReference type="Pfam" id="PF00003">
    <property type="entry name" value="7tm_3"/>
    <property type="match status" value="1"/>
</dbReference>
<evidence type="ECO:0000313" key="13">
    <source>
        <dbReference type="RefSeq" id="XP_013915940.1"/>
    </source>
</evidence>
<keyword evidence="2" id="KW-1003">Cell membrane</keyword>
<evidence type="ECO:0000256" key="7">
    <source>
        <dbReference type="ARBA" id="ARBA00023170"/>
    </source>
</evidence>
<evidence type="ECO:0000256" key="5">
    <source>
        <dbReference type="ARBA" id="ARBA00023040"/>
    </source>
</evidence>
<sequence>MMTMVMLVDQILLESISTQVKRVYPSFFRINPKESSQYVGLVQLLLYFQWNWVGLVAPENDNGERFISTLMPMLKEKEICLAFTKLLNVDSIVIARSKLFRIFQTWCKIEVMILFGDYSSISSIQVVVSIHEKLRKVSFRKVWILTSHWKLSLVGSQYKLKYIKLFHGALHFRDHTRDVSEFSHFLLSLDPLNPHGDIFLPLWWEKVFDCKIDKSGKILQKWDKQCTGKENLQNLPNYTFETRMASESYNIYNAVYASAHALHAMYESRAQPTMMRLGKRISNVQSWQPKDRVIFKNYQQFLALMFAVKEVNEDLILLPNITLGFHIYDNHQTERNISLSSLSLLSTRGQMAPGYTCDRQDILLSIIGGLSSKSSRLIASIFSIYKVPQILPYLRNIQFNNSVGEEVSFLENGLGTAHYDLVNWIFYPNQSFIPIKVGKMNPRAYPGQDFIINSDTITWATKIYWSSVRSSIKWGKDMGNNPKLKVTVVMKMPNAVDCESCPEDEYPNKEKDQCIAKKIHFLDYQEPLGHILVFLSFFFSVITSAVLVIFYKHHDTPIVKANNRYLSYILLISLLLCFLCSFLFIGQPGKLTCLFQQSAFAILFSLAVSSVLAKTVMVVLAFMATKPGNRTRKLLGKPLTNSIILTSPLVQALLCATWLGTSPPFPSWDFHSLFGEIILECKQGSVFMFYIVLAYLGLLALVSFTVAFLARNLPDNFNEAKFITFSMLVFCSVWITFLPTYLSTKGKSMVAVEIFSILASGAALLACIFFPKCYIIILRPDLNCRENILGVGFEFTVGDTVDFPSFFWMNPKESPQYVGLVQLLLYFQWNWVGLVASESDNGEHFISTLTPMLKEEEICVAFTERLKMEDIKITINRLIWIFTIWSKIEVFILFGDSTVTSSVQVVFFPKIISRSFRKIWILTSHWKISMVESQNVLKFIKPFHGALHFRDHSGDVTEFNHFLLSLDPLNPRGDVFLPLWWEFVFGCKIHKSGKIPPKVKKQCTGKENVQNLPNYTFEKSMTGESYNIYNAIYALAHALHEMYGSRVQPTMMRFGKRISTVQSWQILPYLRNVQFNNSAGEEVSFSGDGLGSARYDLLNWVLLPNQSFIPMKVGQKVPFARCGMKKCHAGERRRVPEGQQVCCYQCDACPEETFSNQTVNMGPQNDNEAFGKKMQTKRPAPEAKMEMISTATMGGGEDEADPNIAKDQHAESYELCFIKAIRQFPCHNGHCETHKGLETQVCKDNIKH</sequence>
<keyword evidence="3 10" id="KW-0812">Transmembrane</keyword>
<feature type="transmembrane region" description="Helical" evidence="10">
    <location>
        <begin position="643"/>
        <end position="661"/>
    </location>
</feature>
<dbReference type="InterPro" id="IPR038550">
    <property type="entry name" value="GPCR_3_9-Cys_sf"/>
</dbReference>
<dbReference type="InterPro" id="IPR001828">
    <property type="entry name" value="ANF_lig-bd_rcpt"/>
</dbReference>
<evidence type="ECO:0000256" key="3">
    <source>
        <dbReference type="ARBA" id="ARBA00022692"/>
    </source>
</evidence>
<dbReference type="InterPro" id="IPR000337">
    <property type="entry name" value="GPCR_3"/>
</dbReference>
<dbReference type="GeneID" id="106544242"/>
<feature type="transmembrane region" description="Helical" evidence="10">
    <location>
        <begin position="754"/>
        <end position="777"/>
    </location>
</feature>
<dbReference type="GO" id="GO:0005886">
    <property type="term" value="C:plasma membrane"/>
    <property type="evidence" value="ECO:0007669"/>
    <property type="project" value="UniProtKB-SubCell"/>
</dbReference>
<feature type="transmembrane region" description="Helical" evidence="10">
    <location>
        <begin position="531"/>
        <end position="553"/>
    </location>
</feature>
<keyword evidence="12" id="KW-1185">Reference proteome</keyword>
<feature type="transmembrane region" description="Helical" evidence="10">
    <location>
        <begin position="565"/>
        <end position="586"/>
    </location>
</feature>
<keyword evidence="9" id="KW-0807">Transducer</keyword>
<dbReference type="Gene3D" id="3.40.50.2300">
    <property type="match status" value="4"/>
</dbReference>
<keyword evidence="4 10" id="KW-1133">Transmembrane helix</keyword>
<evidence type="ECO:0000259" key="11">
    <source>
        <dbReference type="PROSITE" id="PS50259"/>
    </source>
</evidence>
<evidence type="ECO:0000313" key="12">
    <source>
        <dbReference type="Proteomes" id="UP000504617"/>
    </source>
</evidence>
<dbReference type="KEGG" id="tsr:106544242"/>
<feature type="transmembrane region" description="Helical" evidence="10">
    <location>
        <begin position="598"/>
        <end position="622"/>
    </location>
</feature>
<feature type="transmembrane region" description="Helical" evidence="10">
    <location>
        <begin position="875"/>
        <end position="894"/>
    </location>
</feature>
<dbReference type="InterPro" id="IPR017978">
    <property type="entry name" value="GPCR_3_C"/>
</dbReference>
<reference evidence="13" key="1">
    <citation type="submission" date="2025-08" db="UniProtKB">
        <authorList>
            <consortium name="RefSeq"/>
        </authorList>
    </citation>
    <scope>IDENTIFICATION</scope>
    <source>
        <tissue evidence="13">Skeletal muscle</tissue>
    </source>
</reference>
<keyword evidence="7" id="KW-0675">Receptor</keyword>
<gene>
    <name evidence="13" type="primary">LOC106544242</name>
</gene>
<keyword evidence="6 10" id="KW-0472">Membrane</keyword>
<dbReference type="GO" id="GO:0004930">
    <property type="term" value="F:G protein-coupled receptor activity"/>
    <property type="evidence" value="ECO:0007669"/>
    <property type="project" value="UniProtKB-KW"/>
</dbReference>